<dbReference type="PANTHER" id="PTHR43744:SF8">
    <property type="entry name" value="SN-GLYCEROL-3-PHOSPHATE TRANSPORT SYSTEM PERMEASE PROTEIN UGPE"/>
    <property type="match status" value="1"/>
</dbReference>
<dbReference type="CDD" id="cd06261">
    <property type="entry name" value="TM_PBP2"/>
    <property type="match status" value="1"/>
</dbReference>
<gene>
    <name evidence="9" type="ORF">ACGLYG10_1917</name>
</gene>
<dbReference type="EMBL" id="FQTT01000011">
    <property type="protein sequence ID" value="SHE25687.1"/>
    <property type="molecule type" value="Genomic_DNA"/>
</dbReference>
<dbReference type="PROSITE" id="PS50928">
    <property type="entry name" value="ABC_TM1"/>
    <property type="match status" value="1"/>
</dbReference>
<dbReference type="InterPro" id="IPR035906">
    <property type="entry name" value="MetI-like_sf"/>
</dbReference>
<keyword evidence="6 7" id="KW-0472">Membrane</keyword>
<accession>A0A1M4S133</accession>
<comment type="subcellular location">
    <subcellularLocation>
        <location evidence="1 7">Cell membrane</location>
        <topology evidence="1 7">Multi-pass membrane protein</topology>
    </subcellularLocation>
</comment>
<proteinExistence type="inferred from homology"/>
<evidence type="ECO:0000256" key="4">
    <source>
        <dbReference type="ARBA" id="ARBA00022692"/>
    </source>
</evidence>
<keyword evidence="3" id="KW-1003">Cell membrane</keyword>
<dbReference type="Pfam" id="PF00528">
    <property type="entry name" value="BPD_transp_1"/>
    <property type="match status" value="1"/>
</dbReference>
<dbReference type="AlphaFoldDB" id="A0A1M4S133"/>
<evidence type="ECO:0000256" key="6">
    <source>
        <dbReference type="ARBA" id="ARBA00023136"/>
    </source>
</evidence>
<dbReference type="RefSeq" id="WP_211483010.1">
    <property type="nucleotide sequence ID" value="NZ_FQTT01000011.1"/>
</dbReference>
<evidence type="ECO:0000256" key="5">
    <source>
        <dbReference type="ARBA" id="ARBA00022989"/>
    </source>
</evidence>
<feature type="transmembrane region" description="Helical" evidence="7">
    <location>
        <begin position="105"/>
        <end position="127"/>
    </location>
</feature>
<keyword evidence="4 7" id="KW-0812">Transmembrane</keyword>
<sequence>MADEAIEVTTTRQVATKGTAPLPEHSIRHRIRRTLGTLIWQATKLMIALWCLFNIALFGWVILNSFRGGSAIFSRPLELPKRVSLTNYVSAWTASSLGRGLFNTLTIVVTCTIITVALASMAAYVLARTNVPTAGPITSFFAIGLGIPVQVVMIPLWVAMNALSGFMWDTIGWWDERISLGMLYVATSLPFAVFLLTGFFRSLPTDLEEAAALDGASAWITFVKIMWPLARPGVLSAAMLTLMGLWNETLLALVFITDDKKYTLPQSLLALQGTMQYTSDWGGLFAGIVIVVIPTVLLYAILGKRLVEGMTLGSGK</sequence>
<dbReference type="GO" id="GO:0055085">
    <property type="term" value="P:transmembrane transport"/>
    <property type="evidence" value="ECO:0007669"/>
    <property type="project" value="InterPro"/>
</dbReference>
<feature type="transmembrane region" description="Helical" evidence="7">
    <location>
        <begin position="139"/>
        <end position="158"/>
    </location>
</feature>
<protein>
    <recommendedName>
        <fullName evidence="8">ABC transmembrane type-1 domain-containing protein</fullName>
    </recommendedName>
</protein>
<evidence type="ECO:0000313" key="10">
    <source>
        <dbReference type="Proteomes" id="UP000184291"/>
    </source>
</evidence>
<evidence type="ECO:0000256" key="7">
    <source>
        <dbReference type="RuleBase" id="RU363032"/>
    </source>
</evidence>
<evidence type="ECO:0000313" key="9">
    <source>
        <dbReference type="EMBL" id="SHE25687.1"/>
    </source>
</evidence>
<dbReference type="PANTHER" id="PTHR43744">
    <property type="entry name" value="ABC TRANSPORTER PERMEASE PROTEIN MG189-RELATED-RELATED"/>
    <property type="match status" value="1"/>
</dbReference>
<feature type="domain" description="ABC transmembrane type-1" evidence="8">
    <location>
        <begin position="101"/>
        <end position="302"/>
    </location>
</feature>
<evidence type="ECO:0000256" key="3">
    <source>
        <dbReference type="ARBA" id="ARBA00022475"/>
    </source>
</evidence>
<feature type="transmembrane region" description="Helical" evidence="7">
    <location>
        <begin position="38"/>
        <end position="63"/>
    </location>
</feature>
<keyword evidence="10" id="KW-1185">Reference proteome</keyword>
<evidence type="ECO:0000256" key="2">
    <source>
        <dbReference type="ARBA" id="ARBA00022448"/>
    </source>
</evidence>
<feature type="transmembrane region" description="Helical" evidence="7">
    <location>
        <begin position="281"/>
        <end position="302"/>
    </location>
</feature>
<feature type="transmembrane region" description="Helical" evidence="7">
    <location>
        <begin position="178"/>
        <end position="200"/>
    </location>
</feature>
<feature type="transmembrane region" description="Helical" evidence="7">
    <location>
        <begin position="234"/>
        <end position="256"/>
    </location>
</feature>
<dbReference type="Proteomes" id="UP000184291">
    <property type="component" value="Unassembled WGS sequence"/>
</dbReference>
<dbReference type="STRING" id="1892869.ACGLYG10_1917"/>
<keyword evidence="5 7" id="KW-1133">Transmembrane helix</keyword>
<reference evidence="10" key="1">
    <citation type="submission" date="2016-09" db="EMBL/GenBank/DDBJ databases">
        <authorList>
            <person name="Strepis N."/>
        </authorList>
    </citation>
    <scope>NUCLEOTIDE SEQUENCE [LARGE SCALE GENOMIC DNA]</scope>
</reference>
<dbReference type="GO" id="GO:0005886">
    <property type="term" value="C:plasma membrane"/>
    <property type="evidence" value="ECO:0007669"/>
    <property type="project" value="UniProtKB-SubCell"/>
</dbReference>
<dbReference type="Gene3D" id="1.10.3720.10">
    <property type="entry name" value="MetI-like"/>
    <property type="match status" value="1"/>
</dbReference>
<dbReference type="SUPFAM" id="SSF161098">
    <property type="entry name" value="MetI-like"/>
    <property type="match status" value="1"/>
</dbReference>
<comment type="similarity">
    <text evidence="7">Belongs to the binding-protein-dependent transport system permease family.</text>
</comment>
<organism evidence="9 10">
    <name type="scientific">Actinomyces glycerinitolerans</name>
    <dbReference type="NCBI Taxonomy" id="1892869"/>
    <lineage>
        <taxon>Bacteria</taxon>
        <taxon>Bacillati</taxon>
        <taxon>Actinomycetota</taxon>
        <taxon>Actinomycetes</taxon>
        <taxon>Actinomycetales</taxon>
        <taxon>Actinomycetaceae</taxon>
        <taxon>Actinomyces</taxon>
    </lineage>
</organism>
<evidence type="ECO:0000259" key="8">
    <source>
        <dbReference type="PROSITE" id="PS50928"/>
    </source>
</evidence>
<dbReference type="InterPro" id="IPR000515">
    <property type="entry name" value="MetI-like"/>
</dbReference>
<evidence type="ECO:0000256" key="1">
    <source>
        <dbReference type="ARBA" id="ARBA00004651"/>
    </source>
</evidence>
<name>A0A1M4S133_9ACTO</name>
<keyword evidence="2 7" id="KW-0813">Transport</keyword>